<feature type="compositionally biased region" description="Basic and acidic residues" evidence="1">
    <location>
        <begin position="307"/>
        <end position="320"/>
    </location>
</feature>
<evidence type="ECO:0000313" key="3">
    <source>
        <dbReference type="Proteomes" id="UP001221757"/>
    </source>
</evidence>
<gene>
    <name evidence="2" type="ORF">B0H17DRAFT_1139936</name>
</gene>
<accession>A0AAD7D312</accession>
<reference evidence="2" key="1">
    <citation type="submission" date="2023-03" db="EMBL/GenBank/DDBJ databases">
        <title>Massive genome expansion in bonnet fungi (Mycena s.s.) driven by repeated elements and novel gene families across ecological guilds.</title>
        <authorList>
            <consortium name="Lawrence Berkeley National Laboratory"/>
            <person name="Harder C.B."/>
            <person name="Miyauchi S."/>
            <person name="Viragh M."/>
            <person name="Kuo A."/>
            <person name="Thoen E."/>
            <person name="Andreopoulos B."/>
            <person name="Lu D."/>
            <person name="Skrede I."/>
            <person name="Drula E."/>
            <person name="Henrissat B."/>
            <person name="Morin E."/>
            <person name="Kohler A."/>
            <person name="Barry K."/>
            <person name="LaButti K."/>
            <person name="Morin E."/>
            <person name="Salamov A."/>
            <person name="Lipzen A."/>
            <person name="Mereny Z."/>
            <person name="Hegedus B."/>
            <person name="Baldrian P."/>
            <person name="Stursova M."/>
            <person name="Weitz H."/>
            <person name="Taylor A."/>
            <person name="Grigoriev I.V."/>
            <person name="Nagy L.G."/>
            <person name="Martin F."/>
            <person name="Kauserud H."/>
        </authorList>
    </citation>
    <scope>NUCLEOTIDE SEQUENCE</scope>
    <source>
        <strain evidence="2">CBHHK067</strain>
    </source>
</reference>
<name>A0AAD7D312_MYCRO</name>
<dbReference type="Proteomes" id="UP001221757">
    <property type="component" value="Unassembled WGS sequence"/>
</dbReference>
<feature type="compositionally biased region" description="Basic and acidic residues" evidence="1">
    <location>
        <begin position="209"/>
        <end position="221"/>
    </location>
</feature>
<feature type="compositionally biased region" description="Polar residues" evidence="1">
    <location>
        <begin position="18"/>
        <end position="31"/>
    </location>
</feature>
<sequence length="558" mass="61171">MQPDESATPDSPGRRTRTNPSAALPMQNSPHAPSPQCAEKGDYRTRGYHPAVASPFTSHRTPQTPHARPAHAALRLLRAPSGTRVPLSIHTARLRGPLPARALRTPLLRKPCEMRIALVFVRLRLRVSPTPCRHLGFGSACDLRIVPHLRPTYARPADAQAGAGGRGEDDTHGTATAQTCEAGEGRLGVGCVRERRILRAYARSADAAGGRDESGAGDDTRLTGARWNDADVRRRGRAKFEVHIVPCLHPINRRAQAGGRDEGDPHLHRNLQLFLHPSRNRGRADVPTAQRPPPAAPTRRSPLLHGHAGEEESEGRGRRGEHGVCVLYTTASAIQRPSPIRIMDMWRDGFANHEGNRRVPARVNLFSSEPPSPTRPVTQALHREHGASEHNTPMTWIITSTESYRARAVLHAYTALFPAPPRLPFYASTTFLGPISIFLLHPYSPYPGRPTHLSVYQPRTPFCDNAATNGGGELRMSWVERLGLGRTQKTYATIRGGFLDQWLHSDGGAVGSRTSKLVRRWAGTGGGHVKGVLVPLLGAVLFVRMSYIEDFKVAKRAE</sequence>
<protein>
    <submittedName>
        <fullName evidence="2">Uncharacterized protein</fullName>
    </submittedName>
</protein>
<feature type="region of interest" description="Disordered" evidence="1">
    <location>
        <begin position="1"/>
        <end position="69"/>
    </location>
</feature>
<dbReference type="EMBL" id="JARKIE010000143">
    <property type="protein sequence ID" value="KAJ7676367.1"/>
    <property type="molecule type" value="Genomic_DNA"/>
</dbReference>
<organism evidence="2 3">
    <name type="scientific">Mycena rosella</name>
    <name type="common">Pink bonnet</name>
    <name type="synonym">Agaricus rosellus</name>
    <dbReference type="NCBI Taxonomy" id="1033263"/>
    <lineage>
        <taxon>Eukaryota</taxon>
        <taxon>Fungi</taxon>
        <taxon>Dikarya</taxon>
        <taxon>Basidiomycota</taxon>
        <taxon>Agaricomycotina</taxon>
        <taxon>Agaricomycetes</taxon>
        <taxon>Agaricomycetidae</taxon>
        <taxon>Agaricales</taxon>
        <taxon>Marasmiineae</taxon>
        <taxon>Mycenaceae</taxon>
        <taxon>Mycena</taxon>
    </lineage>
</organism>
<evidence type="ECO:0000256" key="1">
    <source>
        <dbReference type="SAM" id="MobiDB-lite"/>
    </source>
</evidence>
<comment type="caution">
    <text evidence="2">The sequence shown here is derived from an EMBL/GenBank/DDBJ whole genome shotgun (WGS) entry which is preliminary data.</text>
</comment>
<evidence type="ECO:0000313" key="2">
    <source>
        <dbReference type="EMBL" id="KAJ7676367.1"/>
    </source>
</evidence>
<feature type="region of interest" description="Disordered" evidence="1">
    <location>
        <begin position="157"/>
        <end position="179"/>
    </location>
</feature>
<dbReference type="AlphaFoldDB" id="A0AAD7D312"/>
<proteinExistence type="predicted"/>
<feature type="region of interest" description="Disordered" evidence="1">
    <location>
        <begin position="277"/>
        <end position="320"/>
    </location>
</feature>
<feature type="region of interest" description="Disordered" evidence="1">
    <location>
        <begin position="204"/>
        <end position="223"/>
    </location>
</feature>
<keyword evidence="3" id="KW-1185">Reference proteome</keyword>
<feature type="compositionally biased region" description="Polar residues" evidence="1">
    <location>
        <begin position="55"/>
        <end position="64"/>
    </location>
</feature>